<dbReference type="CDD" id="cd07344">
    <property type="entry name" value="M48_yhfN_like"/>
    <property type="match status" value="1"/>
</dbReference>
<reference evidence="2 3" key="1">
    <citation type="submission" date="2020-04" db="EMBL/GenBank/DDBJ databases">
        <title>Genome-Wide Identification of 5-Methylcytosine Sites in Bacterial Genomes By High-Throughput Sequencing of MspJI Restriction Fragments.</title>
        <authorList>
            <person name="Wu V."/>
        </authorList>
    </citation>
    <scope>NUCLEOTIDE SEQUENCE [LARGE SCALE GENOMIC DNA]</scope>
    <source>
        <strain evidence="2 3">CCAP 1403/13f</strain>
    </source>
</reference>
<evidence type="ECO:0000313" key="2">
    <source>
        <dbReference type="EMBL" id="QJB44573.1"/>
    </source>
</evidence>
<dbReference type="Pfam" id="PF01863">
    <property type="entry name" value="YgjP-like"/>
    <property type="match status" value="1"/>
</dbReference>
<reference evidence="2 3" key="2">
    <citation type="submission" date="2020-04" db="EMBL/GenBank/DDBJ databases">
        <authorList>
            <person name="Fomenkov A."/>
            <person name="Anton B.P."/>
            <person name="Roberts R.J."/>
        </authorList>
    </citation>
    <scope>NUCLEOTIDE SEQUENCE [LARGE SCALE GENOMIC DNA]</scope>
    <source>
        <strain evidence="2 3">CCAP 1403/13f</strain>
    </source>
</reference>
<dbReference type="Gene3D" id="3.30.2010.10">
    <property type="entry name" value="Metalloproteases ('zincins'), catalytic domain"/>
    <property type="match status" value="1"/>
</dbReference>
<sequence>MLTYHCSLLDLYTSPYSLLVLFRNQIGILYVKPGSDQEQRQKVLNSWYRQQLKLQIPPLIDKWEKVINVNINEWGVKLMRTKWGTCNIQDQRIWLNLELAKKDPLCLEYVIVHEITHLLERTHGAKFQALMDEFMPNWRTYKEKLNRYQLNSD</sequence>
<evidence type="ECO:0000313" key="3">
    <source>
        <dbReference type="Proteomes" id="UP000502433"/>
    </source>
</evidence>
<dbReference type="Proteomes" id="UP000502433">
    <property type="component" value="Chromosome"/>
</dbReference>
<dbReference type="EMBL" id="CP051206">
    <property type="protein sequence ID" value="QJB44573.1"/>
    <property type="molecule type" value="Genomic_DNA"/>
</dbReference>
<gene>
    <name evidence="2" type="ORF">HGD76_10670</name>
</gene>
<dbReference type="InterPro" id="IPR002725">
    <property type="entry name" value="YgjP-like_metallopeptidase"/>
</dbReference>
<name>A0A6H2BZG5_DOLFA</name>
<dbReference type="AlphaFoldDB" id="A0A6H2BZG5"/>
<feature type="domain" description="YgjP-like metallopeptidase" evidence="1">
    <location>
        <begin position="27"/>
        <end position="147"/>
    </location>
</feature>
<dbReference type="KEGG" id="dfs:HGD76_10670"/>
<proteinExistence type="predicted"/>
<dbReference type="InterPro" id="IPR053136">
    <property type="entry name" value="UTP_pyrophosphatase-like"/>
</dbReference>
<protein>
    <submittedName>
        <fullName evidence="2">M48 family metallopeptidase</fullName>
    </submittedName>
</protein>
<organism evidence="2 3">
    <name type="scientific">Dolichospermum flos-aquae CCAP 1403/13F</name>
    <dbReference type="NCBI Taxonomy" id="315271"/>
    <lineage>
        <taxon>Bacteria</taxon>
        <taxon>Bacillati</taxon>
        <taxon>Cyanobacteriota</taxon>
        <taxon>Cyanophyceae</taxon>
        <taxon>Nostocales</taxon>
        <taxon>Aphanizomenonaceae</taxon>
        <taxon>Dolichospermum</taxon>
    </lineage>
</organism>
<dbReference type="PANTHER" id="PTHR30399:SF1">
    <property type="entry name" value="UTP PYROPHOSPHATASE"/>
    <property type="match status" value="1"/>
</dbReference>
<evidence type="ECO:0000259" key="1">
    <source>
        <dbReference type="Pfam" id="PF01863"/>
    </source>
</evidence>
<dbReference type="PANTHER" id="PTHR30399">
    <property type="entry name" value="UNCHARACTERIZED PROTEIN YGJP"/>
    <property type="match status" value="1"/>
</dbReference>
<accession>A0A6H2BZG5</accession>